<evidence type="ECO:0000256" key="4">
    <source>
        <dbReference type="ARBA" id="ARBA00022643"/>
    </source>
</evidence>
<evidence type="ECO:0000256" key="1">
    <source>
        <dbReference type="ARBA" id="ARBA00001917"/>
    </source>
</evidence>
<dbReference type="Gene3D" id="3.40.109.10">
    <property type="entry name" value="NADH Oxidase"/>
    <property type="match status" value="1"/>
</dbReference>
<dbReference type="RefSeq" id="WP_187633083.1">
    <property type="nucleotide sequence ID" value="NZ_VZQQ01000003.1"/>
</dbReference>
<feature type="domain" description="Nitroreductase" evidence="6">
    <location>
        <begin position="20"/>
        <end position="207"/>
    </location>
</feature>
<dbReference type="InterPro" id="IPR029479">
    <property type="entry name" value="Nitroreductase"/>
</dbReference>
<comment type="similarity">
    <text evidence="2">Belongs to the nitroreductase family.</text>
</comment>
<dbReference type="PANTHER" id="PTHR43673">
    <property type="entry name" value="NAD(P)H NITROREDUCTASE YDGI-RELATED"/>
    <property type="match status" value="1"/>
</dbReference>
<keyword evidence="8" id="KW-1185">Reference proteome</keyword>
<evidence type="ECO:0000256" key="2">
    <source>
        <dbReference type="ARBA" id="ARBA00007118"/>
    </source>
</evidence>
<dbReference type="Proteomes" id="UP000736373">
    <property type="component" value="Unassembled WGS sequence"/>
</dbReference>
<keyword evidence="3" id="KW-0285">Flavoprotein</keyword>
<sequence length="233" mass="25788">MVSVCTNTVTADFTCLDGLLRRRHSCRAFLPQPVSRDVIRQILATAQRTASWCNAQPWQVHMVSGEPLESLRSDLMARASANIAPSPELDWPREYRGVHQTRRRECGWALYQATGVRKGDREAAARQGRENFRLFGAPHLAVVCSDGFLGTHGVMDCGAWVSNFMLAATAVGVSAIAQAALASWPDLLRKHLDIGAENRIICGISFGFEDKEHVANRFRTSRAPIDDVVAWVE</sequence>
<evidence type="ECO:0000259" key="6">
    <source>
        <dbReference type="Pfam" id="PF00881"/>
    </source>
</evidence>
<accession>A0ABR7PI09</accession>
<name>A0ABR7PI09_9BURK</name>
<gene>
    <name evidence="7" type="ORF">F6X42_04705</name>
</gene>
<dbReference type="InterPro" id="IPR000415">
    <property type="entry name" value="Nitroreductase-like"/>
</dbReference>
<comment type="caution">
    <text evidence="7">The sequence shown here is derived from an EMBL/GenBank/DDBJ whole genome shotgun (WGS) entry which is preliminary data.</text>
</comment>
<dbReference type="EMBL" id="VZQQ01000003">
    <property type="protein sequence ID" value="MBC8745952.1"/>
    <property type="molecule type" value="Genomic_DNA"/>
</dbReference>
<evidence type="ECO:0000256" key="3">
    <source>
        <dbReference type="ARBA" id="ARBA00022630"/>
    </source>
</evidence>
<dbReference type="SUPFAM" id="SSF55469">
    <property type="entry name" value="FMN-dependent nitroreductase-like"/>
    <property type="match status" value="1"/>
</dbReference>
<evidence type="ECO:0000313" key="8">
    <source>
        <dbReference type="Proteomes" id="UP000736373"/>
    </source>
</evidence>
<reference evidence="7 8" key="1">
    <citation type="submission" date="2019-09" db="EMBL/GenBank/DDBJ databases">
        <title>Paraburkholderia podalyriae sp. nov., A South African Podalyria-associated rhizobium.</title>
        <authorList>
            <person name="Mavima L."/>
            <person name="Beukes C.W."/>
            <person name="Palmer M."/>
            <person name="De Meyer S.E."/>
            <person name="James E.K."/>
            <person name="Maluk M."/>
            <person name="Avontuur J.R."/>
            <person name="Chan W.Y."/>
            <person name="Venter S.N."/>
            <person name="Steenkamp E.T."/>
        </authorList>
    </citation>
    <scope>NUCLEOTIDE SEQUENCE [LARGE SCALE GENOMIC DNA]</scope>
    <source>
        <strain evidence="7 8">WC7.3b</strain>
    </source>
</reference>
<keyword evidence="4" id="KW-0288">FMN</keyword>
<comment type="cofactor">
    <cofactor evidence="1">
        <name>FMN</name>
        <dbReference type="ChEBI" id="CHEBI:58210"/>
    </cofactor>
</comment>
<evidence type="ECO:0000256" key="5">
    <source>
        <dbReference type="ARBA" id="ARBA00023002"/>
    </source>
</evidence>
<protein>
    <submittedName>
        <fullName evidence="7">Nitroreductase</fullName>
    </submittedName>
</protein>
<organism evidence="7 8">
    <name type="scientific">Paraburkholderia podalyriae</name>
    <dbReference type="NCBI Taxonomy" id="1938811"/>
    <lineage>
        <taxon>Bacteria</taxon>
        <taxon>Pseudomonadati</taxon>
        <taxon>Pseudomonadota</taxon>
        <taxon>Betaproteobacteria</taxon>
        <taxon>Burkholderiales</taxon>
        <taxon>Burkholderiaceae</taxon>
        <taxon>Paraburkholderia</taxon>
    </lineage>
</organism>
<evidence type="ECO:0000313" key="7">
    <source>
        <dbReference type="EMBL" id="MBC8745952.1"/>
    </source>
</evidence>
<keyword evidence="5" id="KW-0560">Oxidoreductase</keyword>
<proteinExistence type="inferred from homology"/>
<dbReference type="CDD" id="cd02136">
    <property type="entry name" value="PnbA_NfnB-like"/>
    <property type="match status" value="1"/>
</dbReference>
<dbReference type="PANTHER" id="PTHR43673:SF2">
    <property type="entry name" value="NITROREDUCTASE"/>
    <property type="match status" value="1"/>
</dbReference>
<dbReference type="Pfam" id="PF00881">
    <property type="entry name" value="Nitroreductase"/>
    <property type="match status" value="1"/>
</dbReference>